<name>A0A8S5NRX0_9CAUD</name>
<sequence length="87" mass="10068">MRKLLHWRKAVNASIVAILHDRLFAECIRLLDTGIATEDEIENLELMFQSYSELGGNGTIQRLMERVRKYVKLVESGPREGKDDTYD</sequence>
<dbReference type="EMBL" id="BK015227">
    <property type="protein sequence ID" value="DAD96968.1"/>
    <property type="molecule type" value="Genomic_DNA"/>
</dbReference>
<evidence type="ECO:0000313" key="1">
    <source>
        <dbReference type="EMBL" id="DAD96968.1"/>
    </source>
</evidence>
<accession>A0A8S5NRX0</accession>
<protein>
    <submittedName>
        <fullName evidence="1">Holin protein</fullName>
    </submittedName>
</protein>
<organism evidence="1">
    <name type="scientific">Myoviridae sp. ctr0w28</name>
    <dbReference type="NCBI Taxonomy" id="2826703"/>
    <lineage>
        <taxon>Viruses</taxon>
        <taxon>Duplodnaviria</taxon>
        <taxon>Heunggongvirae</taxon>
        <taxon>Uroviricota</taxon>
        <taxon>Caudoviricetes</taxon>
    </lineage>
</organism>
<reference evidence="1" key="1">
    <citation type="journal article" date="2021" name="Proc. Natl. Acad. Sci. U.S.A.">
        <title>A Catalog of Tens of Thousands of Viruses from Human Metagenomes Reveals Hidden Associations with Chronic Diseases.</title>
        <authorList>
            <person name="Tisza M.J."/>
            <person name="Buck C.B."/>
        </authorList>
    </citation>
    <scope>NUCLEOTIDE SEQUENCE</scope>
    <source>
        <strain evidence="1">Ctr0w28</strain>
    </source>
</reference>
<proteinExistence type="predicted"/>